<feature type="transmembrane region" description="Helical" evidence="6">
    <location>
        <begin position="29"/>
        <end position="48"/>
    </location>
</feature>
<dbReference type="PANTHER" id="PTHR21716:SF64">
    <property type="entry name" value="AI-2 TRANSPORT PROTEIN TQSA"/>
    <property type="match status" value="1"/>
</dbReference>
<sequence>MESNTPVIKAFILMASVIIVLAGIKAASVVLVPFLLSVFIAIAVSPLINWSSQYKVPRWLSVTFVILLIVVIGFMLAGLITQSMAEFRANLPNYKEQLSGEFAWIVSKMALVNIHIDESIVVNYLDPAMAMTVATNFIAGMGAVLSNVFLILLTVIFMLFEAETMPRRVHIAFSDPDMKLPHIDRFLKSVNQYLVIKMMVSVATGIIIGAWLYFLGVDHYMLWAVLSFMLNFIPNIGSIIAAIPAVLMAFVEFGFVQAGLAGLGFITVNMVMGNLIEPRFMGKGLGLSTLVVFLSLIFWGWLLGTVGMLLSVPLTMVVKIGLESQESSRWLAILLSGDNKDLVTPTAAELPQ</sequence>
<dbReference type="RefSeq" id="WP_006004222.1">
    <property type="nucleotide sequence ID" value="NZ_BAET01000008.1"/>
</dbReference>
<accession>H5TAH0</accession>
<keyword evidence="5 6" id="KW-0472">Membrane</keyword>
<gene>
    <name evidence="7" type="primary">tqsA</name>
    <name evidence="7" type="ORF">GPUN_1168</name>
</gene>
<dbReference type="InterPro" id="IPR002549">
    <property type="entry name" value="AI-2E-like"/>
</dbReference>
<evidence type="ECO:0000256" key="4">
    <source>
        <dbReference type="ARBA" id="ARBA00022989"/>
    </source>
</evidence>
<feature type="transmembrane region" description="Helical" evidence="6">
    <location>
        <begin position="296"/>
        <end position="322"/>
    </location>
</feature>
<dbReference type="eggNOG" id="COG0628">
    <property type="taxonomic scope" value="Bacteria"/>
</dbReference>
<comment type="caution">
    <text evidence="7">The sequence shown here is derived from an EMBL/GenBank/DDBJ whole genome shotgun (WGS) entry which is preliminary data.</text>
</comment>
<keyword evidence="8" id="KW-1185">Reference proteome</keyword>
<evidence type="ECO:0000313" key="7">
    <source>
        <dbReference type="EMBL" id="GAB55297.1"/>
    </source>
</evidence>
<keyword evidence="3 6" id="KW-0812">Transmembrane</keyword>
<feature type="transmembrane region" description="Helical" evidence="6">
    <location>
        <begin position="220"/>
        <end position="243"/>
    </location>
</feature>
<dbReference type="Proteomes" id="UP000053586">
    <property type="component" value="Unassembled WGS sequence"/>
</dbReference>
<comment type="subcellular location">
    <subcellularLocation>
        <location evidence="1">Membrane</location>
        <topology evidence="1">Multi-pass membrane protein</topology>
    </subcellularLocation>
</comment>
<evidence type="ECO:0000313" key="8">
    <source>
        <dbReference type="Proteomes" id="UP000053586"/>
    </source>
</evidence>
<feature type="transmembrane region" description="Helical" evidence="6">
    <location>
        <begin position="194"/>
        <end position="214"/>
    </location>
</feature>
<feature type="transmembrane region" description="Helical" evidence="6">
    <location>
        <begin position="255"/>
        <end position="276"/>
    </location>
</feature>
<name>H5TAH0_9ALTE</name>
<feature type="transmembrane region" description="Helical" evidence="6">
    <location>
        <begin position="60"/>
        <end position="81"/>
    </location>
</feature>
<reference evidence="7 8" key="2">
    <citation type="journal article" date="2017" name="Antonie Van Leeuwenhoek">
        <title>Rhizobium rhizosphaerae sp. nov., a novel species isolated from rice rhizosphere.</title>
        <authorList>
            <person name="Zhao J.J."/>
            <person name="Zhang J."/>
            <person name="Zhang R.J."/>
            <person name="Zhang C.W."/>
            <person name="Yin H.Q."/>
            <person name="Zhang X.X."/>
        </authorList>
    </citation>
    <scope>NUCLEOTIDE SEQUENCE [LARGE SCALE GENOMIC DNA]</scope>
    <source>
        <strain evidence="7 8">ACAM 611</strain>
    </source>
</reference>
<dbReference type="GO" id="GO:0055085">
    <property type="term" value="P:transmembrane transport"/>
    <property type="evidence" value="ECO:0007669"/>
    <property type="project" value="TreeGrafter"/>
</dbReference>
<evidence type="ECO:0000256" key="6">
    <source>
        <dbReference type="SAM" id="Phobius"/>
    </source>
</evidence>
<dbReference type="GO" id="GO:0016020">
    <property type="term" value="C:membrane"/>
    <property type="evidence" value="ECO:0007669"/>
    <property type="project" value="UniProtKB-SubCell"/>
</dbReference>
<dbReference type="PANTHER" id="PTHR21716">
    <property type="entry name" value="TRANSMEMBRANE PROTEIN"/>
    <property type="match status" value="1"/>
</dbReference>
<dbReference type="STRING" id="56804.BAE46_13860"/>
<evidence type="ECO:0000256" key="5">
    <source>
        <dbReference type="ARBA" id="ARBA00023136"/>
    </source>
</evidence>
<evidence type="ECO:0000256" key="1">
    <source>
        <dbReference type="ARBA" id="ARBA00004141"/>
    </source>
</evidence>
<feature type="transmembrane region" description="Helical" evidence="6">
    <location>
        <begin position="137"/>
        <end position="160"/>
    </location>
</feature>
<dbReference type="NCBIfam" id="NF008930">
    <property type="entry name" value="PRK12287.1"/>
    <property type="match status" value="1"/>
</dbReference>
<dbReference type="OrthoDB" id="9799225at2"/>
<organism evidence="7 8">
    <name type="scientific">Glaciecola punicea ACAM 611</name>
    <dbReference type="NCBI Taxonomy" id="1121923"/>
    <lineage>
        <taxon>Bacteria</taxon>
        <taxon>Pseudomonadati</taxon>
        <taxon>Pseudomonadota</taxon>
        <taxon>Gammaproteobacteria</taxon>
        <taxon>Alteromonadales</taxon>
        <taxon>Alteromonadaceae</taxon>
        <taxon>Glaciecola</taxon>
    </lineage>
</organism>
<comment type="similarity">
    <text evidence="2">Belongs to the autoinducer-2 exporter (AI-2E) (TC 2.A.86) family.</text>
</comment>
<feature type="transmembrane region" description="Helical" evidence="6">
    <location>
        <begin position="6"/>
        <end position="24"/>
    </location>
</feature>
<dbReference type="AlphaFoldDB" id="H5TAH0"/>
<reference evidence="7 8" key="1">
    <citation type="journal article" date="2012" name="J. Bacteriol.">
        <title>Genome sequence of proteorhodopsin-containing sea ice bacterium Glaciecola punicea ACAM 611T.</title>
        <authorList>
            <person name="Qin Q.-L."/>
            <person name="Xie B.-B."/>
            <person name="Shu Y.-L."/>
            <person name="Rong J.-C."/>
            <person name="Zhao D.-L."/>
            <person name="Zhang X.-Y."/>
            <person name="Chen X.-L."/>
            <person name="Zhou B.-C."/>
            <person name="Zhanga Y.-Z."/>
        </authorList>
    </citation>
    <scope>NUCLEOTIDE SEQUENCE [LARGE SCALE GENOMIC DNA]</scope>
    <source>
        <strain evidence="7 8">ACAM 611</strain>
    </source>
</reference>
<dbReference type="Pfam" id="PF01594">
    <property type="entry name" value="AI-2E_transport"/>
    <property type="match status" value="1"/>
</dbReference>
<evidence type="ECO:0000256" key="3">
    <source>
        <dbReference type="ARBA" id="ARBA00022692"/>
    </source>
</evidence>
<protein>
    <submittedName>
        <fullName evidence="7">AI-2 transport protein tqsA</fullName>
    </submittedName>
</protein>
<keyword evidence="4 6" id="KW-1133">Transmembrane helix</keyword>
<dbReference type="EMBL" id="BAET01000008">
    <property type="protein sequence ID" value="GAB55297.1"/>
    <property type="molecule type" value="Genomic_DNA"/>
</dbReference>
<proteinExistence type="inferred from homology"/>
<evidence type="ECO:0000256" key="2">
    <source>
        <dbReference type="ARBA" id="ARBA00009773"/>
    </source>
</evidence>